<dbReference type="PROSITE" id="PS00028">
    <property type="entry name" value="ZINC_FINGER_C2H2_1"/>
    <property type="match status" value="2"/>
</dbReference>
<feature type="region of interest" description="Disordered" evidence="10">
    <location>
        <begin position="82"/>
        <end position="125"/>
    </location>
</feature>
<evidence type="ECO:0000313" key="13">
    <source>
        <dbReference type="Proteomes" id="UP001479436"/>
    </source>
</evidence>
<keyword evidence="4" id="KW-0677">Repeat</keyword>
<comment type="caution">
    <text evidence="12">The sequence shown here is derived from an EMBL/GenBank/DDBJ whole genome shotgun (WGS) entry which is preliminary data.</text>
</comment>
<evidence type="ECO:0000256" key="3">
    <source>
        <dbReference type="ARBA" id="ARBA00022723"/>
    </source>
</evidence>
<feature type="region of interest" description="Disordered" evidence="10">
    <location>
        <begin position="582"/>
        <end position="601"/>
    </location>
</feature>
<dbReference type="InterPro" id="IPR050806">
    <property type="entry name" value="pacC/RIM101"/>
</dbReference>
<keyword evidence="5 9" id="KW-0863">Zinc-finger</keyword>
<dbReference type="PANTHER" id="PTHR47257:SF1">
    <property type="entry name" value="PH-RESPONSE TRANSCRIPTION FACTOR PACC_RIM101"/>
    <property type="match status" value="1"/>
</dbReference>
<feature type="compositionally biased region" description="Polar residues" evidence="10">
    <location>
        <begin position="623"/>
        <end position="637"/>
    </location>
</feature>
<sequence>MDIYHGFCTCHWNGCGLVFTDLETLYCHLTEDHVGRKSTNNLCLICHWGDCKVSTIKRDHITSHLRVHVPLKPYPCKYCRKPFKRPQDQRKHEKIHEEAQRRQSLQLPPNPTRHSRSSSLSSLNSSPGCMSFSLSMPNEARDRVVPGYSPYSDVSDNFSTGFTNPTYTFNESSDFQQKHISQFANSDMYGGQFFTSEFSVNEDTKKRSHDYGVRDFFQDVKKQKLPVDYNSHMANVLNDVGKYVFDDGVLPISDMISNQDRNTYLKFMESLKLQIDVSINSDPANCSPHSAGPQSNYTGLNGVNMNEMGALQFPVTDSSVGFPYDFDDLSDSLSPVDHSGSDGYTPPFLDDAFQASNMYPTNGAADLGSFNAEAIENVEFDFRFSAGSSVPSFNTQQPYLEINTDPNILSSNELATPTAATSSPLSGNSPTNIAHSVPLYNTFQNNNVIMSPNPKKSGFSRMDDLISRGGPGLPHRLLTSTGPQRRVVEHRRRESDISRLQPCVEAPHIALNNKSSDNIAITISKPASPTSRTSHVAICTRQASSNKSINRSSNLRISADEPGMRRRLSAGFRAPSISFKELEKQPERVEPTKSNKSPLEERKYHSTLLELLIKKLKADEGSEQSVTERSTCSSDDANNGEVDDVMEKLQHQINAIHIGDCSS</sequence>
<accession>A0ABR2W6K4</accession>
<keyword evidence="2" id="KW-0678">Repressor</keyword>
<feature type="region of interest" description="Disordered" evidence="10">
    <location>
        <begin position="543"/>
        <end position="562"/>
    </location>
</feature>
<keyword evidence="7" id="KW-0539">Nucleus</keyword>
<feature type="domain" description="C2H2-type" evidence="11">
    <location>
        <begin position="8"/>
        <end position="38"/>
    </location>
</feature>
<evidence type="ECO:0000313" key="12">
    <source>
        <dbReference type="EMBL" id="KAK9721644.1"/>
    </source>
</evidence>
<evidence type="ECO:0000256" key="2">
    <source>
        <dbReference type="ARBA" id="ARBA00022491"/>
    </source>
</evidence>
<evidence type="ECO:0000256" key="8">
    <source>
        <dbReference type="ARBA" id="ARBA00038089"/>
    </source>
</evidence>
<feature type="region of interest" description="Disordered" evidence="10">
    <location>
        <begin position="619"/>
        <end position="642"/>
    </location>
</feature>
<gene>
    <name evidence="12" type="ORF">K7432_003238</name>
</gene>
<reference evidence="12 13" key="1">
    <citation type="submission" date="2023-04" db="EMBL/GenBank/DDBJ databases">
        <title>Genome of Basidiobolus ranarum AG-B5.</title>
        <authorList>
            <person name="Stajich J.E."/>
            <person name="Carter-House D."/>
            <person name="Gryganskyi A."/>
        </authorList>
    </citation>
    <scope>NUCLEOTIDE SEQUENCE [LARGE SCALE GENOMIC DNA]</scope>
    <source>
        <strain evidence="12 13">AG-B5</strain>
    </source>
</reference>
<feature type="domain" description="C2H2-type" evidence="11">
    <location>
        <begin position="44"/>
        <end position="73"/>
    </location>
</feature>
<evidence type="ECO:0000256" key="10">
    <source>
        <dbReference type="SAM" id="MobiDB-lite"/>
    </source>
</evidence>
<evidence type="ECO:0000256" key="9">
    <source>
        <dbReference type="PROSITE-ProRule" id="PRU00042"/>
    </source>
</evidence>
<dbReference type="InterPro" id="IPR036236">
    <property type="entry name" value="Znf_C2H2_sf"/>
</dbReference>
<feature type="compositionally biased region" description="Polar residues" evidence="10">
    <location>
        <begin position="543"/>
        <end position="556"/>
    </location>
</feature>
<keyword evidence="3" id="KW-0479">Metal-binding</keyword>
<evidence type="ECO:0000256" key="6">
    <source>
        <dbReference type="ARBA" id="ARBA00022833"/>
    </source>
</evidence>
<evidence type="ECO:0000256" key="1">
    <source>
        <dbReference type="ARBA" id="ARBA00004123"/>
    </source>
</evidence>
<dbReference type="PANTHER" id="PTHR47257">
    <property type="entry name" value="PH-RESPONSE TRANSCRIPTION FACTOR PACC/RIM101"/>
    <property type="match status" value="1"/>
</dbReference>
<dbReference type="PROSITE" id="PS50157">
    <property type="entry name" value="ZINC_FINGER_C2H2_2"/>
    <property type="match status" value="3"/>
</dbReference>
<feature type="domain" description="C2H2-type" evidence="11">
    <location>
        <begin position="74"/>
        <end position="101"/>
    </location>
</feature>
<comment type="similarity">
    <text evidence="8">Belongs to the pacC/RIM101 family.</text>
</comment>
<evidence type="ECO:0000256" key="7">
    <source>
        <dbReference type="ARBA" id="ARBA00023242"/>
    </source>
</evidence>
<dbReference type="Proteomes" id="UP001479436">
    <property type="component" value="Unassembled WGS sequence"/>
</dbReference>
<evidence type="ECO:0000256" key="4">
    <source>
        <dbReference type="ARBA" id="ARBA00022737"/>
    </source>
</evidence>
<feature type="compositionally biased region" description="Basic and acidic residues" evidence="10">
    <location>
        <begin position="85"/>
        <end position="101"/>
    </location>
</feature>
<protein>
    <recommendedName>
        <fullName evidence="11">C2H2-type domain-containing protein</fullName>
    </recommendedName>
</protein>
<keyword evidence="6" id="KW-0862">Zinc</keyword>
<dbReference type="InterPro" id="IPR013087">
    <property type="entry name" value="Znf_C2H2_type"/>
</dbReference>
<comment type="subcellular location">
    <subcellularLocation>
        <location evidence="1">Nucleus</location>
    </subcellularLocation>
</comment>
<dbReference type="SUPFAM" id="SSF57667">
    <property type="entry name" value="beta-beta-alpha zinc fingers"/>
    <property type="match status" value="2"/>
</dbReference>
<keyword evidence="13" id="KW-1185">Reference proteome</keyword>
<evidence type="ECO:0000256" key="5">
    <source>
        <dbReference type="ARBA" id="ARBA00022771"/>
    </source>
</evidence>
<evidence type="ECO:0000259" key="11">
    <source>
        <dbReference type="PROSITE" id="PS50157"/>
    </source>
</evidence>
<dbReference type="EMBL" id="JASJQH010006972">
    <property type="protein sequence ID" value="KAK9721644.1"/>
    <property type="molecule type" value="Genomic_DNA"/>
</dbReference>
<dbReference type="Gene3D" id="3.30.160.60">
    <property type="entry name" value="Classic Zinc Finger"/>
    <property type="match status" value="2"/>
</dbReference>
<name>A0ABR2W6K4_9FUNG</name>
<proteinExistence type="inferred from homology"/>
<organism evidence="12 13">
    <name type="scientific">Basidiobolus ranarum</name>
    <dbReference type="NCBI Taxonomy" id="34480"/>
    <lineage>
        <taxon>Eukaryota</taxon>
        <taxon>Fungi</taxon>
        <taxon>Fungi incertae sedis</taxon>
        <taxon>Zoopagomycota</taxon>
        <taxon>Entomophthoromycotina</taxon>
        <taxon>Basidiobolomycetes</taxon>
        <taxon>Basidiobolales</taxon>
        <taxon>Basidiobolaceae</taxon>
        <taxon>Basidiobolus</taxon>
    </lineage>
</organism>
<dbReference type="SMART" id="SM00355">
    <property type="entry name" value="ZnF_C2H2"/>
    <property type="match status" value="3"/>
</dbReference>